<dbReference type="GO" id="GO:0005576">
    <property type="term" value="C:extracellular region"/>
    <property type="evidence" value="ECO:0007669"/>
    <property type="project" value="UniProtKB-SubCell"/>
</dbReference>
<dbReference type="AlphaFoldDB" id="C7RLB5"/>
<dbReference type="eggNOG" id="COG1344">
    <property type="taxonomic scope" value="Bacteria"/>
</dbReference>
<dbReference type="PANTHER" id="PTHR42792">
    <property type="entry name" value="FLAGELLIN"/>
    <property type="match status" value="1"/>
</dbReference>
<name>C7RLB5_ACCRE</name>
<protein>
    <submittedName>
        <fullName evidence="7">Flagellar hook-associated protein 3</fullName>
    </submittedName>
</protein>
<dbReference type="EMBL" id="CP001715">
    <property type="protein sequence ID" value="ACV37064.1"/>
    <property type="molecule type" value="Genomic_DNA"/>
</dbReference>
<reference evidence="7" key="1">
    <citation type="submission" date="2009-08" db="EMBL/GenBank/DDBJ databases">
        <authorList>
            <consortium name="US DOE Joint Genome Institute"/>
            <person name="Lucas S."/>
            <person name="Copeland A."/>
            <person name="Lapidus A."/>
            <person name="Glavina del Rio T."/>
            <person name="Dalin E."/>
            <person name="Tice H."/>
            <person name="Bruce D."/>
            <person name="Barry K."/>
            <person name="Pitluck S."/>
            <person name="Lowry S."/>
            <person name="Larimer F."/>
            <person name="Land M."/>
            <person name="Hauser L."/>
            <person name="Kyrpides N."/>
            <person name="Ivanova N."/>
            <person name="McMahon K.D."/>
            <person name="Hugenholtz P."/>
        </authorList>
    </citation>
    <scope>NUCLEOTIDE SEQUENCE</scope>
    <source>
        <strain evidence="7">UW-1</strain>
    </source>
</reference>
<evidence type="ECO:0000259" key="6">
    <source>
        <dbReference type="Pfam" id="PF00700"/>
    </source>
</evidence>
<dbReference type="Pfam" id="PF00669">
    <property type="entry name" value="Flagellin_N"/>
    <property type="match status" value="1"/>
</dbReference>
<feature type="domain" description="Flagellin C-terminal" evidence="6">
    <location>
        <begin position="364"/>
        <end position="434"/>
    </location>
</feature>
<evidence type="ECO:0000256" key="1">
    <source>
        <dbReference type="ARBA" id="ARBA00004365"/>
    </source>
</evidence>
<evidence type="ECO:0000313" key="7">
    <source>
        <dbReference type="EMBL" id="ACV37064.1"/>
    </source>
</evidence>
<dbReference type="GO" id="GO:0071973">
    <property type="term" value="P:bacterial-type flagellum-dependent cell motility"/>
    <property type="evidence" value="ECO:0007669"/>
    <property type="project" value="InterPro"/>
</dbReference>
<dbReference type="InterPro" id="IPR013384">
    <property type="entry name" value="Flagell_FlgL"/>
</dbReference>
<comment type="subcellular location">
    <subcellularLocation>
        <location evidence="1">Bacterial flagellum</location>
    </subcellularLocation>
    <subcellularLocation>
        <location evidence="2">Secreted</location>
    </subcellularLocation>
</comment>
<proteinExistence type="inferred from homology"/>
<keyword evidence="7" id="KW-0282">Flagellum</keyword>
<sequence length="446" mass="47255">MRISTNQIYSAGVRSIQRNQEQLAKLQNQISSDRRMLTPADDPVASARALTITQAKGLTAQYVENQRDASDRLGLVDSQLTSLTDLLQSARSRVVQASNTILGDSDRQAIAAELAARFDEMLGIANSRNAQGDYLFAGYQSETTPFARSAAVSPASSSISYFGDDGQQLLQVATSQQMATSVAGSELFMNVPEGNGTFAMTAGRTVTGSPNLGSGLMDSGSVLDQAMWRNALNTFPWQGTESRGLQIQFSSVAGVSQYQLFDTSTPAPPAAALPPIAVSDPQPFTPGMAVRLATTAPPAAVATDFGAQVVISGSPADDDAFTIKPSINKSVFQTMQEIIDLLQAPLASSTARTAFSGDLAAHLTNLDQALGNVSRVQSSVGARLQELEALSSNASAVDIQYQQTLSDLQDLDYAQAISDFTRQQVALEAAQKSFVAISGLSLFKYI</sequence>
<dbReference type="KEGG" id="app:CAP2UW1_3814"/>
<dbReference type="STRING" id="522306.CAP2UW1_3814"/>
<accession>C7RLB5</accession>
<evidence type="ECO:0000259" key="5">
    <source>
        <dbReference type="Pfam" id="PF00669"/>
    </source>
</evidence>
<evidence type="ECO:0000256" key="3">
    <source>
        <dbReference type="ARBA" id="ARBA00005709"/>
    </source>
</evidence>
<dbReference type="Gene3D" id="1.20.1330.10">
    <property type="entry name" value="f41 fragment of flagellin, N-terminal domain"/>
    <property type="match status" value="2"/>
</dbReference>
<organism evidence="7">
    <name type="scientific">Accumulibacter regalis</name>
    <dbReference type="NCBI Taxonomy" id="522306"/>
    <lineage>
        <taxon>Bacteria</taxon>
        <taxon>Pseudomonadati</taxon>
        <taxon>Pseudomonadota</taxon>
        <taxon>Betaproteobacteria</taxon>
        <taxon>Candidatus Accumulibacter</taxon>
    </lineage>
</organism>
<dbReference type="GO" id="GO:0005198">
    <property type="term" value="F:structural molecule activity"/>
    <property type="evidence" value="ECO:0007669"/>
    <property type="project" value="InterPro"/>
</dbReference>
<dbReference type="InterPro" id="IPR046358">
    <property type="entry name" value="Flagellin_C"/>
</dbReference>
<keyword evidence="7" id="KW-0969">Cilium</keyword>
<dbReference type="GO" id="GO:0009424">
    <property type="term" value="C:bacterial-type flagellum hook"/>
    <property type="evidence" value="ECO:0007669"/>
    <property type="project" value="InterPro"/>
</dbReference>
<keyword evidence="4" id="KW-0975">Bacterial flagellum</keyword>
<gene>
    <name evidence="7" type="ordered locus">CAP2UW1_3814</name>
</gene>
<evidence type="ECO:0000256" key="2">
    <source>
        <dbReference type="ARBA" id="ARBA00004613"/>
    </source>
</evidence>
<dbReference type="HOGENOM" id="CLU_024437_5_0_4"/>
<feature type="domain" description="Flagellin N-terminal" evidence="5">
    <location>
        <begin position="3"/>
        <end position="140"/>
    </location>
</feature>
<evidence type="ECO:0000256" key="4">
    <source>
        <dbReference type="ARBA" id="ARBA00023143"/>
    </source>
</evidence>
<dbReference type="Pfam" id="PF00700">
    <property type="entry name" value="Flagellin_C"/>
    <property type="match status" value="1"/>
</dbReference>
<dbReference type="InterPro" id="IPR001029">
    <property type="entry name" value="Flagellin_N"/>
</dbReference>
<dbReference type="PANTHER" id="PTHR42792:SF1">
    <property type="entry name" value="FLAGELLAR HOOK-ASSOCIATED PROTEIN 3"/>
    <property type="match status" value="1"/>
</dbReference>
<dbReference type="OrthoDB" id="9768249at2"/>
<dbReference type="InterPro" id="IPR001492">
    <property type="entry name" value="Flagellin"/>
</dbReference>
<comment type="similarity">
    <text evidence="3">Belongs to the bacterial flagellin family.</text>
</comment>
<keyword evidence="7" id="KW-0966">Cell projection</keyword>
<reference evidence="7" key="2">
    <citation type="submission" date="2009-09" db="EMBL/GenBank/DDBJ databases">
        <title>Complete sequence of chromosome of Candidatus Accumulibacter phosphatis clade IIA str. UW-1.</title>
        <authorList>
            <consortium name="US DOE Joint Genome Institute"/>
            <person name="Martin H.G."/>
            <person name="Ivanova N."/>
            <person name="Kunin V."/>
            <person name="Warnecke F."/>
            <person name="Barry K."/>
            <person name="He S."/>
            <person name="Salamov A."/>
            <person name="Szeto E."/>
            <person name="Dalin E."/>
            <person name="Pangilinan J.L."/>
            <person name="Lapidus A."/>
            <person name="Lowry S."/>
            <person name="Kyrpides N.C."/>
            <person name="McMahon K.D."/>
            <person name="Hugenholtz P."/>
        </authorList>
    </citation>
    <scope>NUCLEOTIDE SEQUENCE [LARGE SCALE GENOMIC DNA]</scope>
    <source>
        <strain evidence="7">UW-1</strain>
    </source>
</reference>
<dbReference type="NCBIfam" id="TIGR02550">
    <property type="entry name" value="flagell_flgL"/>
    <property type="match status" value="1"/>
</dbReference>
<dbReference type="SUPFAM" id="SSF64518">
    <property type="entry name" value="Phase 1 flagellin"/>
    <property type="match status" value="1"/>
</dbReference>